<dbReference type="AlphaFoldDB" id="A0A9N9U828"/>
<dbReference type="EMBL" id="CABFNO020001379">
    <property type="protein sequence ID" value="CAG9983984.1"/>
    <property type="molecule type" value="Genomic_DNA"/>
</dbReference>
<evidence type="ECO:0000256" key="1">
    <source>
        <dbReference type="SAM" id="MobiDB-lite"/>
    </source>
</evidence>
<accession>A0A9N9U828</accession>
<feature type="region of interest" description="Disordered" evidence="1">
    <location>
        <begin position="515"/>
        <end position="560"/>
    </location>
</feature>
<name>A0A9N9U828_9HYPO</name>
<evidence type="ECO:0000313" key="3">
    <source>
        <dbReference type="Proteomes" id="UP000754883"/>
    </source>
</evidence>
<comment type="caution">
    <text evidence="2">The sequence shown here is derived from an EMBL/GenBank/DDBJ whole genome shotgun (WGS) entry which is preliminary data.</text>
</comment>
<keyword evidence="3" id="KW-1185">Reference proteome</keyword>
<dbReference type="OrthoDB" id="5354164at2759"/>
<organism evidence="2 3">
    <name type="scientific">Clonostachys byssicola</name>
    <dbReference type="NCBI Taxonomy" id="160290"/>
    <lineage>
        <taxon>Eukaryota</taxon>
        <taxon>Fungi</taxon>
        <taxon>Dikarya</taxon>
        <taxon>Ascomycota</taxon>
        <taxon>Pezizomycotina</taxon>
        <taxon>Sordariomycetes</taxon>
        <taxon>Hypocreomycetidae</taxon>
        <taxon>Hypocreales</taxon>
        <taxon>Bionectriaceae</taxon>
        <taxon>Clonostachys</taxon>
    </lineage>
</organism>
<feature type="compositionally biased region" description="Acidic residues" evidence="1">
    <location>
        <begin position="517"/>
        <end position="544"/>
    </location>
</feature>
<reference evidence="3" key="1">
    <citation type="submission" date="2019-06" db="EMBL/GenBank/DDBJ databases">
        <authorList>
            <person name="Broberg M."/>
        </authorList>
    </citation>
    <scope>NUCLEOTIDE SEQUENCE [LARGE SCALE GENOMIC DNA]</scope>
</reference>
<proteinExistence type="predicted"/>
<dbReference type="Proteomes" id="UP000754883">
    <property type="component" value="Unassembled WGS sequence"/>
</dbReference>
<evidence type="ECO:0000313" key="2">
    <source>
        <dbReference type="EMBL" id="CAG9983984.1"/>
    </source>
</evidence>
<sequence>MSPQPAGIGEDQLGSGADLPLLLKVQAPVEYLGVGSSLSPHRREIAESGSMHHTARKLAALFDDLIPQVPNLIAAYGTRASEVLKDSRANPAGAEYHLGPFSPFAGADATSIWAAATSGASSVALHLLACFLARAFADPAHSVSAWVEIILERQKQIGNSHEGSSAPLSKASEQISREEIREWDASARAWLRTADSATKKSHTQLNLMLMDINTSISCSDGLYADVIQSWTYTMLTLEHLLGGRPRTITNGAVLLGISSWHIYPNILLLGDRLTEVGFFDNLFPASCFLTIDIADNGDEAASRGSSFASTGLRWPAVLAQHNLDGSSLETVGTIDYRVSIDELHLMALGSLLRAWGAPQSEIEPSLNWFVALWSCVQNARSPLPKLRWIENIAIAAKRLLEAVDQTKNEYQQLVNFGYNQGRNFLVSRTQQEDCLPWFGLRHWHILHSLGEQTAGGCGIRYLRQLAKAMELRYDEAIITQISHENLSSHKNNSIRKKEFHQYTSAIKVPLREHEVPFDSDEGEPGDASQDDDGTVPDLVPDEDPVQTARKGKKKAQSSTRPRYHKLWEGTFTLHNEYSIAKAIEEPKKFDKYSLRKNPLSVGEELNSPLHCYRISDCFGGNVLADCQAYLGYSLDIFPKSPVNFSKVFGDSTGALRLLVTKEAAENPEKLEKALKDIQTGKKKLVSLESSIEQLTSGKVCPESLWQYLEGPDPYQPEVLIKPFLELCRKERQGCEPIITSLRSLAIAQSIYEGLDGATISSSIVKQGIYNAKWAELYHSNAIVSRSVVFGCIAMFDTGKLNLDTERLEEVFALSSGNSIYAASRILSDPSIDIPSHAVSHITGNIGRQGVSLLVSPTTQPPSKLLAEVRSATKYEPFNGCREDKFGETSLRLDITGRETPVGYGVEGIYDHQAVFVDSKIGVYDAEKWIANLDVPKLLSRDASQHNVSVARVICSIHSPESRAKTLEKFVAVDSWEEVLGAPPAIGLVRAYKNWPSRLAVSIILTQNRTDEENKMDIDGEIDGAVPNVAVLDHGDELCWTCVHRRLKRRVKMATGTPTFLIA</sequence>
<gene>
    <name evidence="2" type="ORF">CBYS24578_00008489</name>
</gene>
<reference evidence="2 3" key="2">
    <citation type="submission" date="2021-10" db="EMBL/GenBank/DDBJ databases">
        <authorList>
            <person name="Piombo E."/>
        </authorList>
    </citation>
    <scope>NUCLEOTIDE SEQUENCE [LARGE SCALE GENOMIC DNA]</scope>
</reference>
<protein>
    <submittedName>
        <fullName evidence="2">Uncharacterized protein</fullName>
    </submittedName>
</protein>